<dbReference type="Proteomes" id="UP001139011">
    <property type="component" value="Unassembled WGS sequence"/>
</dbReference>
<keyword evidence="1" id="KW-1133">Transmembrane helix</keyword>
<comment type="caution">
    <text evidence="2">The sequence shown here is derived from an EMBL/GenBank/DDBJ whole genome shotgun (WGS) entry which is preliminary data.</text>
</comment>
<accession>A0A9X1X9V7</accession>
<gene>
    <name evidence="2" type="ORF">LCY76_06590</name>
</gene>
<organism evidence="2 3">
    <name type="scientific">Fictibacillus marinisediminis</name>
    <dbReference type="NCBI Taxonomy" id="2878389"/>
    <lineage>
        <taxon>Bacteria</taxon>
        <taxon>Bacillati</taxon>
        <taxon>Bacillota</taxon>
        <taxon>Bacilli</taxon>
        <taxon>Bacillales</taxon>
        <taxon>Fictibacillaceae</taxon>
        <taxon>Fictibacillus</taxon>
    </lineage>
</organism>
<feature type="transmembrane region" description="Helical" evidence="1">
    <location>
        <begin position="52"/>
        <end position="77"/>
    </location>
</feature>
<dbReference type="InterPro" id="IPR018750">
    <property type="entry name" value="DUF2306_membrane"/>
</dbReference>
<dbReference type="AlphaFoldDB" id="A0A9X1X9V7"/>
<evidence type="ECO:0000256" key="1">
    <source>
        <dbReference type="SAM" id="Phobius"/>
    </source>
</evidence>
<dbReference type="EMBL" id="JAIWJX010000002">
    <property type="protein sequence ID" value="MCK6256261.1"/>
    <property type="molecule type" value="Genomic_DNA"/>
</dbReference>
<evidence type="ECO:0000313" key="3">
    <source>
        <dbReference type="Proteomes" id="UP001139011"/>
    </source>
</evidence>
<evidence type="ECO:0000313" key="2">
    <source>
        <dbReference type="EMBL" id="MCK6256261.1"/>
    </source>
</evidence>
<proteinExistence type="predicted"/>
<keyword evidence="3" id="KW-1185">Reference proteome</keyword>
<name>A0A9X1X9V7_9BACL</name>
<keyword evidence="1" id="KW-0812">Transmembrane</keyword>
<reference evidence="2" key="1">
    <citation type="submission" date="2021-09" db="EMBL/GenBank/DDBJ databases">
        <title>Genome analysis of Fictibacillus sp. KIGAM418 isolated from marine sediment.</title>
        <authorList>
            <person name="Seo M.-J."/>
            <person name="Cho E.-S."/>
            <person name="Hwang C.Y."/>
        </authorList>
    </citation>
    <scope>NUCLEOTIDE SEQUENCE</scope>
    <source>
        <strain evidence="2">KIGAM418</strain>
    </source>
</reference>
<protein>
    <submittedName>
        <fullName evidence="2">DUF2306 domain-containing protein</fullName>
    </submittedName>
</protein>
<feature type="transmembrane region" description="Helical" evidence="1">
    <location>
        <begin position="116"/>
        <end position="135"/>
    </location>
</feature>
<feature type="transmembrane region" description="Helical" evidence="1">
    <location>
        <begin position="12"/>
        <end position="32"/>
    </location>
</feature>
<feature type="transmembrane region" description="Helical" evidence="1">
    <location>
        <begin position="89"/>
        <end position="110"/>
    </location>
</feature>
<keyword evidence="1" id="KW-0472">Membrane</keyword>
<sequence>MGVRKGMNYKALLSYLVVALFIGYIVIQYIVYGPKQSGIVSGKLEDPGFPYSQWQVFFFIHIATGAIALAAGPFQFLKASRKKISIHRIIGRIYVSSIFLSVPAGIYLAFYATGGMGSTIGFLCLDAAWFITAFVGLKRIRERKINSHQEWMIRSYAVTLVFITFRIFLPLLTFVAGTSFALGFPLAVFLSMILNLGLAEWYLHKKRSSKVSPRLSV</sequence>
<feature type="transmembrane region" description="Helical" evidence="1">
    <location>
        <begin position="156"/>
        <end position="176"/>
    </location>
</feature>
<dbReference type="Pfam" id="PF10067">
    <property type="entry name" value="DUF2306"/>
    <property type="match status" value="1"/>
</dbReference>
<feature type="transmembrane region" description="Helical" evidence="1">
    <location>
        <begin position="182"/>
        <end position="203"/>
    </location>
</feature>
<dbReference type="RefSeq" id="WP_248251961.1">
    <property type="nucleotide sequence ID" value="NZ_JAIWJX010000002.1"/>
</dbReference>